<dbReference type="EMBL" id="JELX01001911">
    <property type="protein sequence ID" value="KYF57182.1"/>
    <property type="molecule type" value="Genomic_DNA"/>
</dbReference>
<proteinExistence type="predicted"/>
<dbReference type="EMBL" id="JEME01002576">
    <property type="protein sequence ID" value="KYG03838.1"/>
    <property type="molecule type" value="Genomic_DNA"/>
</dbReference>
<name>A0A150PND6_SORCE</name>
<evidence type="ECO:0000313" key="3">
    <source>
        <dbReference type="Proteomes" id="UP000075502"/>
    </source>
</evidence>
<reference evidence="3 4" key="1">
    <citation type="submission" date="2014-02" db="EMBL/GenBank/DDBJ databases">
        <title>The small core and large imbalanced accessory genome model reveals a collaborative survival strategy of Sorangium cellulosum strains in nature.</title>
        <authorList>
            <person name="Han K."/>
            <person name="Peng R."/>
            <person name="Blom J."/>
            <person name="Li Y.-Z."/>
        </authorList>
    </citation>
    <scope>NUCLEOTIDE SEQUENCE [LARGE SCALE GENOMIC DNA]</scope>
    <source>
        <strain evidence="2 3">So0007-03</strain>
        <strain evidence="1 4">So0157-18</strain>
    </source>
</reference>
<evidence type="ECO:0000313" key="2">
    <source>
        <dbReference type="EMBL" id="KYG03838.1"/>
    </source>
</evidence>
<gene>
    <name evidence="1" type="ORF">BE04_26125</name>
    <name evidence="2" type="ORF">BE21_49890</name>
</gene>
<evidence type="ECO:0000313" key="4">
    <source>
        <dbReference type="Proteomes" id="UP000075604"/>
    </source>
</evidence>
<dbReference type="Proteomes" id="UP000075502">
    <property type="component" value="Unassembled WGS sequence"/>
</dbReference>
<dbReference type="InterPro" id="IPR036779">
    <property type="entry name" value="LysM_dom_sf"/>
</dbReference>
<accession>A0A150PND6</accession>
<protein>
    <recommendedName>
        <fullName evidence="5">LysM domain-containing protein</fullName>
    </recommendedName>
</protein>
<comment type="caution">
    <text evidence="1">The sequence shown here is derived from an EMBL/GenBank/DDBJ whole genome shotgun (WGS) entry which is preliminary data.</text>
</comment>
<dbReference type="Gene3D" id="3.10.350.10">
    <property type="entry name" value="LysM domain"/>
    <property type="match status" value="1"/>
</dbReference>
<dbReference type="Proteomes" id="UP000075604">
    <property type="component" value="Unassembled WGS sequence"/>
</dbReference>
<dbReference type="AlphaFoldDB" id="A0A150PND6"/>
<evidence type="ECO:0000313" key="1">
    <source>
        <dbReference type="EMBL" id="KYF57182.1"/>
    </source>
</evidence>
<evidence type="ECO:0008006" key="5">
    <source>
        <dbReference type="Google" id="ProtNLM"/>
    </source>
</evidence>
<sequence length="94" mass="10954">MISRNSRYRRADVYASRDPARAERPIEGVAPHAAGELTVRREHRVVEGERLDQLAHRYYGDPLKYWLICDANDAIFPEDLMVPGRVLRIPRNRL</sequence>
<organism evidence="1 4">
    <name type="scientific">Sorangium cellulosum</name>
    <name type="common">Polyangium cellulosum</name>
    <dbReference type="NCBI Taxonomy" id="56"/>
    <lineage>
        <taxon>Bacteria</taxon>
        <taxon>Pseudomonadati</taxon>
        <taxon>Myxococcota</taxon>
        <taxon>Polyangia</taxon>
        <taxon>Polyangiales</taxon>
        <taxon>Polyangiaceae</taxon>
        <taxon>Sorangium</taxon>
    </lineage>
</organism>